<dbReference type="Pfam" id="PF18766">
    <property type="entry name" value="SWI2_SNF2"/>
    <property type="match status" value="1"/>
</dbReference>
<feature type="domain" description="Helicase ATP-binding" evidence="2">
    <location>
        <begin position="5"/>
        <end position="170"/>
    </location>
</feature>
<sequence length="255" mass="29958">DKFLRRGEFDGKLGVFWHTQGSGKSFSMIFYARKIFRKCEGNYSFVVVTDREDLDGQIYRNFLNTGTVRKADTAQPKDSKQMRKFLGENKRLVFTLIHKFRWPKGQKYPLLSDRDDIIVIVDEAHRTQYKSLAENMRAGLPKAQYLAFTGTPLLGRDRKTNEWFGEYVSEYNFSQSMDDGATVPLFYKKRVPEMHNQNEDLSEEFYEILEDENLDDAQQEKLEKKFATEMEIIKRDDRLDAITKDIVYHLRANSA</sequence>
<protein>
    <recommendedName>
        <fullName evidence="2">Helicase ATP-binding domain-containing protein</fullName>
    </recommendedName>
</protein>
<keyword evidence="1" id="KW-0680">Restriction system</keyword>
<evidence type="ECO:0000259" key="2">
    <source>
        <dbReference type="PROSITE" id="PS51192"/>
    </source>
</evidence>
<feature type="non-terminal residue" evidence="3">
    <location>
        <position position="1"/>
    </location>
</feature>
<dbReference type="PANTHER" id="PTHR30195:SF15">
    <property type="entry name" value="TYPE I RESTRICTION ENZYME HINDI ENDONUCLEASE SUBUNIT"/>
    <property type="match status" value="1"/>
</dbReference>
<gene>
    <name evidence="3" type="ORF">S01H1_59962</name>
</gene>
<dbReference type="SMART" id="SM00487">
    <property type="entry name" value="DEXDc"/>
    <property type="match status" value="1"/>
</dbReference>
<name>X0VES5_9ZZZZ</name>
<proteinExistence type="predicted"/>
<dbReference type="InterPro" id="IPR040980">
    <property type="entry name" value="SWI2_SNF2"/>
</dbReference>
<organism evidence="3">
    <name type="scientific">marine sediment metagenome</name>
    <dbReference type="NCBI Taxonomy" id="412755"/>
    <lineage>
        <taxon>unclassified sequences</taxon>
        <taxon>metagenomes</taxon>
        <taxon>ecological metagenomes</taxon>
    </lineage>
</organism>
<dbReference type="InterPro" id="IPR027417">
    <property type="entry name" value="P-loop_NTPase"/>
</dbReference>
<dbReference type="InterPro" id="IPR014001">
    <property type="entry name" value="Helicase_ATP-bd"/>
</dbReference>
<dbReference type="Gene3D" id="3.40.50.300">
    <property type="entry name" value="P-loop containing nucleotide triphosphate hydrolases"/>
    <property type="match status" value="1"/>
</dbReference>
<dbReference type="EMBL" id="BARS01039255">
    <property type="protein sequence ID" value="GAG16835.1"/>
    <property type="molecule type" value="Genomic_DNA"/>
</dbReference>
<dbReference type="PANTHER" id="PTHR30195">
    <property type="entry name" value="TYPE I SITE-SPECIFIC DEOXYRIBONUCLEASE PROTEIN SUBUNIT M AND R"/>
    <property type="match status" value="1"/>
</dbReference>
<reference evidence="3" key="1">
    <citation type="journal article" date="2014" name="Front. Microbiol.">
        <title>High frequency of phylogenetically diverse reductive dehalogenase-homologous genes in deep subseafloor sedimentary metagenomes.</title>
        <authorList>
            <person name="Kawai M."/>
            <person name="Futagami T."/>
            <person name="Toyoda A."/>
            <person name="Takaki Y."/>
            <person name="Nishi S."/>
            <person name="Hori S."/>
            <person name="Arai W."/>
            <person name="Tsubouchi T."/>
            <person name="Morono Y."/>
            <person name="Uchiyama I."/>
            <person name="Ito T."/>
            <person name="Fujiyama A."/>
            <person name="Inagaki F."/>
            <person name="Takami H."/>
        </authorList>
    </citation>
    <scope>NUCLEOTIDE SEQUENCE</scope>
    <source>
        <strain evidence="3">Expedition CK06-06</strain>
    </source>
</reference>
<feature type="non-terminal residue" evidence="3">
    <location>
        <position position="255"/>
    </location>
</feature>
<evidence type="ECO:0000256" key="1">
    <source>
        <dbReference type="ARBA" id="ARBA00022747"/>
    </source>
</evidence>
<comment type="caution">
    <text evidence="3">The sequence shown here is derived from an EMBL/GenBank/DDBJ whole genome shotgun (WGS) entry which is preliminary data.</text>
</comment>
<dbReference type="PROSITE" id="PS51192">
    <property type="entry name" value="HELICASE_ATP_BIND_1"/>
    <property type="match status" value="1"/>
</dbReference>
<evidence type="ECO:0000313" key="3">
    <source>
        <dbReference type="EMBL" id="GAG16835.1"/>
    </source>
</evidence>
<dbReference type="InterPro" id="IPR051268">
    <property type="entry name" value="Type-I_R_enzyme_R_subunit"/>
</dbReference>
<accession>X0VES5</accession>
<dbReference type="GO" id="GO:0009307">
    <property type="term" value="P:DNA restriction-modification system"/>
    <property type="evidence" value="ECO:0007669"/>
    <property type="project" value="UniProtKB-KW"/>
</dbReference>
<dbReference type="SUPFAM" id="SSF52540">
    <property type="entry name" value="P-loop containing nucleoside triphosphate hydrolases"/>
    <property type="match status" value="1"/>
</dbReference>
<dbReference type="AlphaFoldDB" id="X0VES5"/>